<evidence type="ECO:0000313" key="3">
    <source>
        <dbReference type="EMBL" id="KAF7419970.1"/>
    </source>
</evidence>
<name>A0A834NWR9_VESPE</name>
<keyword evidence="2" id="KW-0732">Signal</keyword>
<feature type="compositionally biased region" description="Acidic residues" evidence="1">
    <location>
        <begin position="77"/>
        <end position="92"/>
    </location>
</feature>
<dbReference type="Proteomes" id="UP000600918">
    <property type="component" value="Unassembled WGS sequence"/>
</dbReference>
<comment type="caution">
    <text evidence="3">The sequence shown here is derived from an EMBL/GenBank/DDBJ whole genome shotgun (WGS) entry which is preliminary data.</text>
</comment>
<organism evidence="3 4">
    <name type="scientific">Vespula pensylvanica</name>
    <name type="common">Western yellow jacket</name>
    <name type="synonym">Wasp</name>
    <dbReference type="NCBI Taxonomy" id="30213"/>
    <lineage>
        <taxon>Eukaryota</taxon>
        <taxon>Metazoa</taxon>
        <taxon>Ecdysozoa</taxon>
        <taxon>Arthropoda</taxon>
        <taxon>Hexapoda</taxon>
        <taxon>Insecta</taxon>
        <taxon>Pterygota</taxon>
        <taxon>Neoptera</taxon>
        <taxon>Endopterygota</taxon>
        <taxon>Hymenoptera</taxon>
        <taxon>Apocrita</taxon>
        <taxon>Aculeata</taxon>
        <taxon>Vespoidea</taxon>
        <taxon>Vespidae</taxon>
        <taxon>Vespinae</taxon>
        <taxon>Vespula</taxon>
    </lineage>
</organism>
<gene>
    <name evidence="3" type="ORF">H0235_010267</name>
</gene>
<feature type="chain" id="PRO_5032940602" evidence="2">
    <location>
        <begin position="18"/>
        <end position="224"/>
    </location>
</feature>
<accession>A0A834NWR9</accession>
<keyword evidence="4" id="KW-1185">Reference proteome</keyword>
<feature type="region of interest" description="Disordered" evidence="1">
    <location>
        <begin position="60"/>
        <end position="104"/>
    </location>
</feature>
<protein>
    <submittedName>
        <fullName evidence="3">Uncharacterized protein</fullName>
    </submittedName>
</protein>
<evidence type="ECO:0000256" key="2">
    <source>
        <dbReference type="SAM" id="SignalP"/>
    </source>
</evidence>
<dbReference type="EMBL" id="JACSDY010000009">
    <property type="protein sequence ID" value="KAF7419970.1"/>
    <property type="molecule type" value="Genomic_DNA"/>
</dbReference>
<sequence length="224" mass="25032">MALLFAVIVILVTTAMSLPPVIRIDKLYQQLTLEKSKTLEKELDIRSRIVKMASDQTDSCGIQSWPVVSSRERLPDGNDDDDDDDDDGDDDGNGNSVDLDKGEEREAMATAMVTTLYENLLAKDVESQSNRRTLEQHASPTCSREIGSENIRQRNYLAARKAGLANITLSLHVHTLQQKSAELEKSLRIFQVDVDLTNRTNAGLHRLRSRLTLRTVPEDVPSSQ</sequence>
<dbReference type="AlphaFoldDB" id="A0A834NWR9"/>
<evidence type="ECO:0000256" key="1">
    <source>
        <dbReference type="SAM" id="MobiDB-lite"/>
    </source>
</evidence>
<reference evidence="3" key="1">
    <citation type="journal article" date="2020" name="G3 (Bethesda)">
        <title>High-Quality Assemblies for Three Invasive Social Wasps from the &lt;i&gt;Vespula&lt;/i&gt; Genus.</title>
        <authorList>
            <person name="Harrop T.W.R."/>
            <person name="Guhlin J."/>
            <person name="McLaughlin G.M."/>
            <person name="Permina E."/>
            <person name="Stockwell P."/>
            <person name="Gilligan J."/>
            <person name="Le Lec M.F."/>
            <person name="Gruber M.A.M."/>
            <person name="Quinn O."/>
            <person name="Lovegrove M."/>
            <person name="Duncan E.J."/>
            <person name="Remnant E.J."/>
            <person name="Van Eeckhoven J."/>
            <person name="Graham B."/>
            <person name="Knapp R.A."/>
            <person name="Langford K.W."/>
            <person name="Kronenberg Z."/>
            <person name="Press M.O."/>
            <person name="Eacker S.M."/>
            <person name="Wilson-Rankin E.E."/>
            <person name="Purcell J."/>
            <person name="Lester P.J."/>
            <person name="Dearden P.K."/>
        </authorList>
    </citation>
    <scope>NUCLEOTIDE SEQUENCE</scope>
    <source>
        <strain evidence="3">Volc-1</strain>
    </source>
</reference>
<evidence type="ECO:0000313" key="4">
    <source>
        <dbReference type="Proteomes" id="UP000600918"/>
    </source>
</evidence>
<feature type="signal peptide" evidence="2">
    <location>
        <begin position="1"/>
        <end position="17"/>
    </location>
</feature>
<proteinExistence type="predicted"/>